<keyword evidence="2" id="KW-0496">Mitochondrion</keyword>
<dbReference type="GO" id="GO:0004519">
    <property type="term" value="F:endonuclease activity"/>
    <property type="evidence" value="ECO:0007669"/>
    <property type="project" value="InterPro"/>
</dbReference>
<dbReference type="InterPro" id="IPR010896">
    <property type="entry name" value="NUMOD1"/>
</dbReference>
<dbReference type="NCBIfam" id="TIGR01453">
    <property type="entry name" value="grpIintron_endo"/>
    <property type="match status" value="1"/>
</dbReference>
<accession>A0A482DU06</accession>
<evidence type="ECO:0000313" key="2">
    <source>
        <dbReference type="EMBL" id="QBM09669.1"/>
    </source>
</evidence>
<evidence type="ECO:0000259" key="1">
    <source>
        <dbReference type="PROSITE" id="PS50164"/>
    </source>
</evidence>
<dbReference type="Gene3D" id="3.40.1440.10">
    <property type="entry name" value="GIY-YIG endonuclease"/>
    <property type="match status" value="1"/>
</dbReference>
<organism evidence="2">
    <name type="scientific">Dactylella sp</name>
    <dbReference type="NCBI Taxonomy" id="1814903"/>
    <lineage>
        <taxon>Eukaryota</taxon>
        <taxon>Fungi</taxon>
        <taxon>Dikarya</taxon>
        <taxon>Ascomycota</taxon>
        <taxon>Pezizomycotina</taxon>
        <taxon>Orbiliomycetes</taxon>
        <taxon>Orbiliales</taxon>
        <taxon>Orbiliaceae</taxon>
        <taxon>Dactylella</taxon>
    </lineage>
</organism>
<dbReference type="Pfam" id="PF01541">
    <property type="entry name" value="GIY-YIG"/>
    <property type="match status" value="1"/>
</dbReference>
<dbReference type="SMART" id="SM00497">
    <property type="entry name" value="IENR1"/>
    <property type="match status" value="1"/>
</dbReference>
<dbReference type="InterPro" id="IPR003647">
    <property type="entry name" value="Intron_nuc_1_rpt"/>
</dbReference>
<geneLocation type="mitochondrion" evidence="2"/>
<name>A0A482DU06_9PEZI</name>
<dbReference type="InterPro" id="IPR035901">
    <property type="entry name" value="GIY-YIG_endonuc_sf"/>
</dbReference>
<dbReference type="InterPro" id="IPR006350">
    <property type="entry name" value="Intron_endoG1"/>
</dbReference>
<sequence>MKIFLFFNSSLIFFTTEIKRNLFLLGLVLYLWKTDCFCFKSFYLIFIEDNLLLEIIPFIIYNNVKKDRKLIIEENNKKPGIYKWTNKISEKSYIGSAIDLSKRLKDYLSPSYLEKELLKHNSIIYKAILKYGYDNFKLEILEHSNKENLIEREQHFIDTIKPAYNICSTAGSSFNRPTRLETRDKLKAAWIIRKENQVGVKHVEVTDLETGNTVTYNSIRETAVALNTSHTLIRKYINNQQIFLNKYKLTIKT</sequence>
<dbReference type="EMBL" id="MK550697">
    <property type="protein sequence ID" value="QBM09669.1"/>
    <property type="molecule type" value="Genomic_DNA"/>
</dbReference>
<dbReference type="SMART" id="SM00465">
    <property type="entry name" value="GIYc"/>
    <property type="match status" value="1"/>
</dbReference>
<dbReference type="InterPro" id="IPR000305">
    <property type="entry name" value="GIY-YIG_endonuc"/>
</dbReference>
<feature type="domain" description="GIY-YIG" evidence="1">
    <location>
        <begin position="77"/>
        <end position="166"/>
    </location>
</feature>
<dbReference type="SUPFAM" id="SSF82771">
    <property type="entry name" value="GIY-YIG endonuclease"/>
    <property type="match status" value="1"/>
</dbReference>
<gene>
    <name evidence="2" type="primary">orf253</name>
</gene>
<proteinExistence type="predicted"/>
<dbReference type="CDD" id="cd10445">
    <property type="entry name" value="GIY-YIG_bI1_like"/>
    <property type="match status" value="1"/>
</dbReference>
<protein>
    <recommendedName>
        <fullName evidence="1">GIY-YIG domain-containing protein</fullName>
    </recommendedName>
</protein>
<dbReference type="PROSITE" id="PS50164">
    <property type="entry name" value="GIY_YIG"/>
    <property type="match status" value="1"/>
</dbReference>
<dbReference type="AlphaFoldDB" id="A0A482DU06"/>
<reference evidence="2" key="1">
    <citation type="submission" date="2019-02" db="EMBL/GenBank/DDBJ databases">
        <authorList>
            <person name="Fang M.L."/>
            <person name="Zhang Y."/>
        </authorList>
    </citation>
    <scope>NUCLEOTIDE SEQUENCE</scope>
    <source>
        <strain evidence="2">YMF1.01838</strain>
    </source>
</reference>
<dbReference type="Pfam" id="PF07453">
    <property type="entry name" value="NUMOD1"/>
    <property type="match status" value="1"/>
</dbReference>